<gene>
    <name evidence="2" type="ORF">SEMRO_814_G206340.1</name>
</gene>
<sequence>MTTRKSRNEIGPLILQLKEACRRPLFTEIVLDESKQSKELQAIKEQRQDPDSTAILPPETQSLPQPLSSSSASSKQQPSKDATEKKTWRELLKEASTLLPYMTDEEHGEISHLASILLLGFLLPSSTGNEYFLLQHCLDDNLSKQDIATATNKYILDMKLEERLENTCRHYAAFEFGEFDTLTDATWELAFDSFLHQGLAPFLSGRTAHYQHVDLFHLLAMAIHPQPVAAAELDDDDKSMARRFMNNRHAHSLHVNYGHRLKIIHMLIQNMVLPAHDPNLPMIHCPLFDDALPHLRASLHTFAQGAVSMEEAHLARAAMLTIAIQSNLVTMRKEEWDFLINRMVDDRTRYPGCRKGCPRMLKDIGLTVPCDDIDFCPHAGRGRHLAEFLIRTCQSRRRADNVFLHEAFSSLTDAIEWQTHCWMQPEDEEPSDSEETPCMLASLLFAARAFYNFLLPVEELKNSIEQQDEALLEAVGRRDDIKACAIQLLHHFDPTIASQAAELLSLALAYGKKETTTECAQQIYLTLQVSLDNLCSNKTEWNQQLQSSLRNVVSATSRLSPSFALSFLNLLYKKVKGMGPVSSDADDKDVEMKDASEDKAATKHKDDKSNKELKRKATQRLYLLQLVSTTAIANSVIAAGKTDTLLELLKEESEESLQSEIVAALLACRQARFFVQEKDPARDAALGAVKKMSDRWRLYQVARLALRTGSFAVASRCYGQLLQSPLSERTFLWMSSLANISNCELCLSKHAAKGIPSATISMRAAMSMLLSLKALDGSIDADYSRTISIVSLRLDFLDLLTGLRQLIREMRLTGVGPVKRTRSMMHFQNILRCFDGLANRYRQVYQRYGLFCSQQSRTSFRTLHALCRFVARSIRSVFSDVHPSQKKEDNLRSTGPQGDSALAVVRFMLRVDDQLLQKMTPSTDLVIRAAAMLEVVDGILLCPPPFPLELLSVSRLPLGEIHLSADPEYTGIDGSDGFPDGQRPELGTIECYPGIAFDFYATGTIPASFLASAKLSFSIILLWHRASYVGPLQEDEHIGDEKQEDEAMADEKQEEDAAAAPPKAVPRPWDYTLASTSMLVSGKFSFKVECPPIREEGNYVIDVKLGCRDVRGGEWEVAMKDEFRKMKVQATRSSWHG</sequence>
<dbReference type="OrthoDB" id="46296at2759"/>
<evidence type="ECO:0000313" key="3">
    <source>
        <dbReference type="Proteomes" id="UP001153069"/>
    </source>
</evidence>
<name>A0A9N8ECY2_9STRA</name>
<evidence type="ECO:0000256" key="1">
    <source>
        <dbReference type="SAM" id="MobiDB-lite"/>
    </source>
</evidence>
<feature type="compositionally biased region" description="Basic and acidic residues" evidence="1">
    <location>
        <begin position="590"/>
        <end position="612"/>
    </location>
</feature>
<accession>A0A9N8ECY2</accession>
<feature type="compositionally biased region" description="Low complexity" evidence="1">
    <location>
        <begin position="56"/>
        <end position="79"/>
    </location>
</feature>
<dbReference type="AlphaFoldDB" id="A0A9N8ECY2"/>
<feature type="compositionally biased region" description="Basic and acidic residues" evidence="1">
    <location>
        <begin position="40"/>
        <end position="50"/>
    </location>
</feature>
<proteinExistence type="predicted"/>
<feature type="region of interest" description="Disordered" evidence="1">
    <location>
        <begin position="579"/>
        <end position="612"/>
    </location>
</feature>
<dbReference type="EMBL" id="CAICTM010000813">
    <property type="protein sequence ID" value="CAB9516899.1"/>
    <property type="molecule type" value="Genomic_DNA"/>
</dbReference>
<evidence type="ECO:0000313" key="2">
    <source>
        <dbReference type="EMBL" id="CAB9516899.1"/>
    </source>
</evidence>
<keyword evidence="3" id="KW-1185">Reference proteome</keyword>
<feature type="compositionally biased region" description="Acidic residues" evidence="1">
    <location>
        <begin position="1042"/>
        <end position="1057"/>
    </location>
</feature>
<organism evidence="2 3">
    <name type="scientific">Seminavis robusta</name>
    <dbReference type="NCBI Taxonomy" id="568900"/>
    <lineage>
        <taxon>Eukaryota</taxon>
        <taxon>Sar</taxon>
        <taxon>Stramenopiles</taxon>
        <taxon>Ochrophyta</taxon>
        <taxon>Bacillariophyta</taxon>
        <taxon>Bacillariophyceae</taxon>
        <taxon>Bacillariophycidae</taxon>
        <taxon>Naviculales</taxon>
        <taxon>Naviculaceae</taxon>
        <taxon>Seminavis</taxon>
    </lineage>
</organism>
<feature type="region of interest" description="Disordered" evidence="1">
    <location>
        <begin position="40"/>
        <end position="87"/>
    </location>
</feature>
<evidence type="ECO:0008006" key="4">
    <source>
        <dbReference type="Google" id="ProtNLM"/>
    </source>
</evidence>
<dbReference type="Proteomes" id="UP001153069">
    <property type="component" value="Unassembled WGS sequence"/>
</dbReference>
<comment type="caution">
    <text evidence="2">The sequence shown here is derived from an EMBL/GenBank/DDBJ whole genome shotgun (WGS) entry which is preliminary data.</text>
</comment>
<feature type="region of interest" description="Disordered" evidence="1">
    <location>
        <begin position="1041"/>
        <end position="1065"/>
    </location>
</feature>
<reference evidence="2" key="1">
    <citation type="submission" date="2020-06" db="EMBL/GenBank/DDBJ databases">
        <authorList>
            <consortium name="Plant Systems Biology data submission"/>
        </authorList>
    </citation>
    <scope>NUCLEOTIDE SEQUENCE</scope>
    <source>
        <strain evidence="2">D6</strain>
    </source>
</reference>
<protein>
    <recommendedName>
        <fullName evidence="4">Integrator complex subunit 7</fullName>
    </recommendedName>
</protein>